<feature type="non-terminal residue" evidence="1">
    <location>
        <position position="1"/>
    </location>
</feature>
<dbReference type="Proteomes" id="UP000308600">
    <property type="component" value="Unassembled WGS sequence"/>
</dbReference>
<organism evidence="1 2">
    <name type="scientific">Pluteus cervinus</name>
    <dbReference type="NCBI Taxonomy" id="181527"/>
    <lineage>
        <taxon>Eukaryota</taxon>
        <taxon>Fungi</taxon>
        <taxon>Dikarya</taxon>
        <taxon>Basidiomycota</taxon>
        <taxon>Agaricomycotina</taxon>
        <taxon>Agaricomycetes</taxon>
        <taxon>Agaricomycetidae</taxon>
        <taxon>Agaricales</taxon>
        <taxon>Pluteineae</taxon>
        <taxon>Pluteaceae</taxon>
        <taxon>Pluteus</taxon>
    </lineage>
</organism>
<name>A0ACD3ACT7_9AGAR</name>
<accession>A0ACD3ACT7</accession>
<keyword evidence="2" id="KW-1185">Reference proteome</keyword>
<dbReference type="EMBL" id="ML208539">
    <property type="protein sequence ID" value="TFK63124.1"/>
    <property type="molecule type" value="Genomic_DNA"/>
</dbReference>
<gene>
    <name evidence="1" type="ORF">BDN72DRAFT_848015</name>
</gene>
<protein>
    <submittedName>
        <fullName evidence="1">Uncharacterized protein</fullName>
    </submittedName>
</protein>
<evidence type="ECO:0000313" key="1">
    <source>
        <dbReference type="EMBL" id="TFK63124.1"/>
    </source>
</evidence>
<sequence length="292" mass="32932">DYIVHRVNALRKTAIQRIQRNNLRLQLEQQDSPSDEDEDERPTGVVHVRPCRKKAEKPSGYFDLADDSDDPSFIPFTEKSPPLRDTASTVVQRTEPSGYTSGPSGAAPTTSQTRTPEPPPPEQDDDMDVDMDDVPAVPLPRVPKFKPALVPKQPAFAPQPHARPQPSQPSPSPALPLREPPFTEPPHGQTNTSHSQNMYNPSQQVDELYIFLDAICRPSIAHLYSHLASHGYTMKNLLIISEWNREAIRSFFHGVRESVDKWGDENVQPIHWDILEHYTRELGIRQPAPGLR</sequence>
<reference evidence="1 2" key="1">
    <citation type="journal article" date="2019" name="Nat. Ecol. Evol.">
        <title>Megaphylogeny resolves global patterns of mushroom evolution.</title>
        <authorList>
            <person name="Varga T."/>
            <person name="Krizsan K."/>
            <person name="Foldi C."/>
            <person name="Dima B."/>
            <person name="Sanchez-Garcia M."/>
            <person name="Sanchez-Ramirez S."/>
            <person name="Szollosi G.J."/>
            <person name="Szarkandi J.G."/>
            <person name="Papp V."/>
            <person name="Albert L."/>
            <person name="Andreopoulos W."/>
            <person name="Angelini C."/>
            <person name="Antonin V."/>
            <person name="Barry K.W."/>
            <person name="Bougher N.L."/>
            <person name="Buchanan P."/>
            <person name="Buyck B."/>
            <person name="Bense V."/>
            <person name="Catcheside P."/>
            <person name="Chovatia M."/>
            <person name="Cooper J."/>
            <person name="Damon W."/>
            <person name="Desjardin D."/>
            <person name="Finy P."/>
            <person name="Geml J."/>
            <person name="Haridas S."/>
            <person name="Hughes K."/>
            <person name="Justo A."/>
            <person name="Karasinski D."/>
            <person name="Kautmanova I."/>
            <person name="Kiss B."/>
            <person name="Kocsube S."/>
            <person name="Kotiranta H."/>
            <person name="LaButti K.M."/>
            <person name="Lechner B.E."/>
            <person name="Liimatainen K."/>
            <person name="Lipzen A."/>
            <person name="Lukacs Z."/>
            <person name="Mihaltcheva S."/>
            <person name="Morgado L.N."/>
            <person name="Niskanen T."/>
            <person name="Noordeloos M.E."/>
            <person name="Ohm R.A."/>
            <person name="Ortiz-Santana B."/>
            <person name="Ovrebo C."/>
            <person name="Racz N."/>
            <person name="Riley R."/>
            <person name="Savchenko A."/>
            <person name="Shiryaev A."/>
            <person name="Soop K."/>
            <person name="Spirin V."/>
            <person name="Szebenyi C."/>
            <person name="Tomsovsky M."/>
            <person name="Tulloss R.E."/>
            <person name="Uehling J."/>
            <person name="Grigoriev I.V."/>
            <person name="Vagvolgyi C."/>
            <person name="Papp T."/>
            <person name="Martin F.M."/>
            <person name="Miettinen O."/>
            <person name="Hibbett D.S."/>
            <person name="Nagy L.G."/>
        </authorList>
    </citation>
    <scope>NUCLEOTIDE SEQUENCE [LARGE SCALE GENOMIC DNA]</scope>
    <source>
        <strain evidence="1 2">NL-1719</strain>
    </source>
</reference>
<proteinExistence type="predicted"/>
<evidence type="ECO:0000313" key="2">
    <source>
        <dbReference type="Proteomes" id="UP000308600"/>
    </source>
</evidence>